<dbReference type="AlphaFoldDB" id="A0A7J7L4J5"/>
<feature type="compositionally biased region" description="Basic and acidic residues" evidence="1">
    <location>
        <begin position="175"/>
        <end position="185"/>
    </location>
</feature>
<proteinExistence type="predicted"/>
<gene>
    <name evidence="2" type="ORF">GIB67_031825</name>
</gene>
<sequence>MVLEVKIASEAQRLKLKYFGDQSLEMAVSAPVPPTYRGLSGEEAVEADEDLYWILRLGPLYLYQLYSGGGYRRGGGGSGGGKLLEGLDIRSRELEYARYFYESFFRVFIRNLAERERVLGLIAKVEINFEDTRIGVKSTVKRKESLLDEAVEEESKLELVLGELGLSRNKIVERTRQTSGDEVRAKTPRSGRSAQPNLTTSKIAHKFSKRQIKKVLSVFSATVSGEVTQGKRRRVESLGGSGEKVAEGQSVSVDDLKEVEVRAKLGILQGKKDTSQMEEEEDAGVLGVVDGLDGVSPQIVLDNQGDDVEVPEDGSEKVVKEMSLRINDIESGLAREIGTSKALLSAQTELRVELDESPVREDHALMCNQKFVEQFYRMKEANENWEDQFLKVHFRLEKLNQVVSDLTRQVEEKDFGIKKGLKDLSEATERPENLQCQVDALAARAKQVDMAQYRIRALERTEELCQSDLNSSRIELEQMRQEFIGKDDELRVA</sequence>
<protein>
    <submittedName>
        <fullName evidence="2">Uncharacterized protein</fullName>
    </submittedName>
</protein>
<evidence type="ECO:0000256" key="1">
    <source>
        <dbReference type="SAM" id="MobiDB-lite"/>
    </source>
</evidence>
<organism evidence="2 3">
    <name type="scientific">Kingdonia uniflora</name>
    <dbReference type="NCBI Taxonomy" id="39325"/>
    <lineage>
        <taxon>Eukaryota</taxon>
        <taxon>Viridiplantae</taxon>
        <taxon>Streptophyta</taxon>
        <taxon>Embryophyta</taxon>
        <taxon>Tracheophyta</taxon>
        <taxon>Spermatophyta</taxon>
        <taxon>Magnoliopsida</taxon>
        <taxon>Ranunculales</taxon>
        <taxon>Circaeasteraceae</taxon>
        <taxon>Kingdonia</taxon>
    </lineage>
</organism>
<dbReference type="EMBL" id="JACGCM010002647">
    <property type="protein sequence ID" value="KAF6137546.1"/>
    <property type="molecule type" value="Genomic_DNA"/>
</dbReference>
<keyword evidence="3" id="KW-1185">Reference proteome</keyword>
<evidence type="ECO:0000313" key="3">
    <source>
        <dbReference type="Proteomes" id="UP000541444"/>
    </source>
</evidence>
<accession>A0A7J7L4J5</accession>
<comment type="caution">
    <text evidence="2">The sequence shown here is derived from an EMBL/GenBank/DDBJ whole genome shotgun (WGS) entry which is preliminary data.</text>
</comment>
<reference evidence="2 3" key="1">
    <citation type="journal article" date="2020" name="IScience">
        <title>Genome Sequencing of the Endangered Kingdonia uniflora (Circaeasteraceae, Ranunculales) Reveals Potential Mechanisms of Evolutionary Specialization.</title>
        <authorList>
            <person name="Sun Y."/>
            <person name="Deng T."/>
            <person name="Zhang A."/>
            <person name="Moore M.J."/>
            <person name="Landis J.B."/>
            <person name="Lin N."/>
            <person name="Zhang H."/>
            <person name="Zhang X."/>
            <person name="Huang J."/>
            <person name="Zhang X."/>
            <person name="Sun H."/>
            <person name="Wang H."/>
        </authorList>
    </citation>
    <scope>NUCLEOTIDE SEQUENCE [LARGE SCALE GENOMIC DNA]</scope>
    <source>
        <strain evidence="2">TB1705</strain>
        <tissue evidence="2">Leaf</tissue>
    </source>
</reference>
<feature type="compositionally biased region" description="Polar residues" evidence="1">
    <location>
        <begin position="190"/>
        <end position="199"/>
    </location>
</feature>
<evidence type="ECO:0000313" key="2">
    <source>
        <dbReference type="EMBL" id="KAF6137546.1"/>
    </source>
</evidence>
<name>A0A7J7L4J5_9MAGN</name>
<dbReference type="Proteomes" id="UP000541444">
    <property type="component" value="Unassembled WGS sequence"/>
</dbReference>
<feature type="region of interest" description="Disordered" evidence="1">
    <location>
        <begin position="175"/>
        <end position="199"/>
    </location>
</feature>